<dbReference type="Proteomes" id="UP000092154">
    <property type="component" value="Unassembled WGS sequence"/>
</dbReference>
<dbReference type="OrthoDB" id="391988at2759"/>
<evidence type="ECO:0000313" key="1">
    <source>
        <dbReference type="EMBL" id="OAX37725.1"/>
    </source>
</evidence>
<sequence>MLQRSISYIVDLTIVLQTLYLLSNNQDRLSRRVIKLALESYRASPIIRNVHSRVQENVK</sequence>
<gene>
    <name evidence="1" type="ORF">K503DRAFT_217274</name>
</gene>
<dbReference type="EMBL" id="KV448335">
    <property type="protein sequence ID" value="OAX37725.1"/>
    <property type="molecule type" value="Genomic_DNA"/>
</dbReference>
<reference evidence="1 2" key="1">
    <citation type="submission" date="2016-06" db="EMBL/GenBank/DDBJ databases">
        <title>Comparative genomics of the ectomycorrhizal sister species Rhizopogon vinicolor and Rhizopogon vesiculosus (Basidiomycota: Boletales) reveals a divergence of the mating type B locus.</title>
        <authorList>
            <consortium name="DOE Joint Genome Institute"/>
            <person name="Mujic A.B."/>
            <person name="Kuo A."/>
            <person name="Tritt A."/>
            <person name="Lipzen A."/>
            <person name="Chen C."/>
            <person name="Johnson J."/>
            <person name="Sharma A."/>
            <person name="Barry K."/>
            <person name="Grigoriev I.V."/>
            <person name="Spatafora J.W."/>
        </authorList>
    </citation>
    <scope>NUCLEOTIDE SEQUENCE [LARGE SCALE GENOMIC DNA]</scope>
    <source>
        <strain evidence="1 2">AM-OR11-026</strain>
    </source>
</reference>
<name>A0A1B7MYP7_9AGAM</name>
<organism evidence="1 2">
    <name type="scientific">Rhizopogon vinicolor AM-OR11-026</name>
    <dbReference type="NCBI Taxonomy" id="1314800"/>
    <lineage>
        <taxon>Eukaryota</taxon>
        <taxon>Fungi</taxon>
        <taxon>Dikarya</taxon>
        <taxon>Basidiomycota</taxon>
        <taxon>Agaricomycotina</taxon>
        <taxon>Agaricomycetes</taxon>
        <taxon>Agaricomycetidae</taxon>
        <taxon>Boletales</taxon>
        <taxon>Suillineae</taxon>
        <taxon>Rhizopogonaceae</taxon>
        <taxon>Rhizopogon</taxon>
    </lineage>
</organism>
<proteinExistence type="predicted"/>
<accession>A0A1B7MYP7</accession>
<keyword evidence="2" id="KW-1185">Reference proteome</keyword>
<dbReference type="InParanoid" id="A0A1B7MYP7"/>
<protein>
    <submittedName>
        <fullName evidence="1">Uncharacterized protein</fullName>
    </submittedName>
</protein>
<dbReference type="AlphaFoldDB" id="A0A1B7MYP7"/>
<evidence type="ECO:0000313" key="2">
    <source>
        <dbReference type="Proteomes" id="UP000092154"/>
    </source>
</evidence>